<protein>
    <recommendedName>
        <fullName evidence="2">Toxin</fullName>
    </recommendedName>
</protein>
<name>A0A6L6HKJ9_9RHOB</name>
<evidence type="ECO:0000256" key="2">
    <source>
        <dbReference type="PIRNR" id="PIRNR029218"/>
    </source>
</evidence>
<gene>
    <name evidence="3" type="ORF">GIY56_05025</name>
</gene>
<organism evidence="3 4">
    <name type="scientific">Paracoccus lichenicola</name>
    <dbReference type="NCBI Taxonomy" id="2665644"/>
    <lineage>
        <taxon>Bacteria</taxon>
        <taxon>Pseudomonadati</taxon>
        <taxon>Pseudomonadota</taxon>
        <taxon>Alphaproteobacteria</taxon>
        <taxon>Rhodobacterales</taxon>
        <taxon>Paracoccaceae</taxon>
        <taxon>Paracoccus</taxon>
    </lineage>
</organism>
<comment type="caution">
    <text evidence="3">The sequence shown here is derived from an EMBL/GenBank/DDBJ whole genome shotgun (WGS) entry which is preliminary data.</text>
</comment>
<dbReference type="InterPro" id="IPR028344">
    <property type="entry name" value="ParE1/4"/>
</dbReference>
<dbReference type="AlphaFoldDB" id="A0A6L6HKJ9"/>
<accession>A0A6L6HKJ9</accession>
<dbReference type="Gene3D" id="3.30.2310.20">
    <property type="entry name" value="RelE-like"/>
    <property type="match status" value="1"/>
</dbReference>
<dbReference type="InterPro" id="IPR007712">
    <property type="entry name" value="RelE/ParE_toxin"/>
</dbReference>
<sequence length="103" mass="11683">MRKTAAVPDLLISPAAREDLKDIGRYTQENWGVGQRNSYLRAFGALFDDIRDGVAAGRACPDIRPGLLSIPCNRHVIFFRRDPAGTVEILRILHQRMDFPRHL</sequence>
<dbReference type="Pfam" id="PF05016">
    <property type="entry name" value="ParE_toxin"/>
    <property type="match status" value="1"/>
</dbReference>
<evidence type="ECO:0000313" key="4">
    <source>
        <dbReference type="Proteomes" id="UP000481417"/>
    </source>
</evidence>
<dbReference type="PIRSF" id="PIRSF029218">
    <property type="entry name" value="ParE"/>
    <property type="match status" value="1"/>
</dbReference>
<dbReference type="Proteomes" id="UP000481417">
    <property type="component" value="Unassembled WGS sequence"/>
</dbReference>
<comment type="similarity">
    <text evidence="2">Belongs to the RelE toxin family.</text>
</comment>
<dbReference type="EMBL" id="WMBT01000002">
    <property type="protein sequence ID" value="MTD99645.1"/>
    <property type="molecule type" value="Genomic_DNA"/>
</dbReference>
<reference evidence="3 4" key="1">
    <citation type="submission" date="2019-11" db="EMBL/GenBank/DDBJ databases">
        <authorList>
            <person name="Lang L."/>
        </authorList>
    </citation>
    <scope>NUCLEOTIDE SEQUENCE [LARGE SCALE GENOMIC DNA]</scope>
    <source>
        <strain evidence="3 4">YIM 132242</strain>
    </source>
</reference>
<dbReference type="InterPro" id="IPR035093">
    <property type="entry name" value="RelE/ParE_toxin_dom_sf"/>
</dbReference>
<keyword evidence="4" id="KW-1185">Reference proteome</keyword>
<proteinExistence type="inferred from homology"/>
<keyword evidence="1" id="KW-1277">Toxin-antitoxin system</keyword>
<evidence type="ECO:0000256" key="1">
    <source>
        <dbReference type="ARBA" id="ARBA00022649"/>
    </source>
</evidence>
<evidence type="ECO:0000313" key="3">
    <source>
        <dbReference type="EMBL" id="MTD99645.1"/>
    </source>
</evidence>